<reference evidence="5 6" key="1">
    <citation type="submission" date="2021-06" db="EMBL/GenBank/DDBJ databases">
        <authorList>
            <person name="Palmer J.M."/>
        </authorList>
    </citation>
    <scope>NUCLEOTIDE SEQUENCE [LARGE SCALE GENOMIC DNA]</scope>
    <source>
        <strain evidence="5 6">XC_2019</strain>
        <tissue evidence="5">Muscle</tissue>
    </source>
</reference>
<keyword evidence="3" id="KW-0812">Transmembrane</keyword>
<proteinExistence type="predicted"/>
<keyword evidence="1" id="KW-0863">Zinc-finger</keyword>
<gene>
    <name evidence="5" type="ORF">XENOCAPTIV_007313</name>
</gene>
<dbReference type="PROSITE" id="PS50157">
    <property type="entry name" value="ZINC_FINGER_C2H2_2"/>
    <property type="match status" value="1"/>
</dbReference>
<dbReference type="InterPro" id="IPR036236">
    <property type="entry name" value="Znf_C2H2_sf"/>
</dbReference>
<organism evidence="5 6">
    <name type="scientific">Xenoophorus captivus</name>
    <dbReference type="NCBI Taxonomy" id="1517983"/>
    <lineage>
        <taxon>Eukaryota</taxon>
        <taxon>Metazoa</taxon>
        <taxon>Chordata</taxon>
        <taxon>Craniata</taxon>
        <taxon>Vertebrata</taxon>
        <taxon>Euteleostomi</taxon>
        <taxon>Actinopterygii</taxon>
        <taxon>Neopterygii</taxon>
        <taxon>Teleostei</taxon>
        <taxon>Neoteleostei</taxon>
        <taxon>Acanthomorphata</taxon>
        <taxon>Ovalentaria</taxon>
        <taxon>Atherinomorphae</taxon>
        <taxon>Cyprinodontiformes</taxon>
        <taxon>Goodeidae</taxon>
        <taxon>Xenoophorus</taxon>
    </lineage>
</organism>
<dbReference type="SUPFAM" id="SSF57667">
    <property type="entry name" value="beta-beta-alpha zinc fingers"/>
    <property type="match status" value="1"/>
</dbReference>
<keyword evidence="3" id="KW-0472">Membrane</keyword>
<feature type="non-terminal residue" evidence="5">
    <location>
        <position position="1"/>
    </location>
</feature>
<keyword evidence="1" id="KW-0479">Metal-binding</keyword>
<feature type="region of interest" description="Disordered" evidence="2">
    <location>
        <begin position="88"/>
        <end position="107"/>
    </location>
</feature>
<protein>
    <recommendedName>
        <fullName evidence="4">C2H2-type domain-containing protein</fullName>
    </recommendedName>
</protein>
<dbReference type="EMBL" id="JAHRIN010060643">
    <property type="protein sequence ID" value="MEQ2212956.1"/>
    <property type="molecule type" value="Genomic_DNA"/>
</dbReference>
<sequence>VPQHCVSPEKEPPADQTFCELEGNSIMDRQEPEPLQIKEEQDGHLVLKEEIDSVTVTSAYEESDESEAEGNSKRNIFHSYLKAANRDQEGSWQRDWGPTSKADPMPRYKHMSYSNDTSSESPVNARTSDGSIGCQLCGKTFGSNADLKEHFKIHIVEKPFSCNSWLNSSWAVQPLCSWTRSEVVVLWMVLGVLFEILCFVADVVGIFGDFPDQSAL</sequence>
<name>A0ABV0RXS4_9TELE</name>
<evidence type="ECO:0000256" key="3">
    <source>
        <dbReference type="SAM" id="Phobius"/>
    </source>
</evidence>
<evidence type="ECO:0000256" key="1">
    <source>
        <dbReference type="PROSITE-ProRule" id="PRU00042"/>
    </source>
</evidence>
<feature type="compositionally biased region" description="Basic and acidic residues" evidence="2">
    <location>
        <begin position="28"/>
        <end position="46"/>
    </location>
</feature>
<dbReference type="InterPro" id="IPR013087">
    <property type="entry name" value="Znf_C2H2_type"/>
</dbReference>
<keyword evidence="6" id="KW-1185">Reference proteome</keyword>
<feature type="domain" description="C2H2-type" evidence="4">
    <location>
        <begin position="132"/>
        <end position="159"/>
    </location>
</feature>
<evidence type="ECO:0000313" key="5">
    <source>
        <dbReference type="EMBL" id="MEQ2212956.1"/>
    </source>
</evidence>
<feature type="region of interest" description="Disordered" evidence="2">
    <location>
        <begin position="23"/>
        <end position="46"/>
    </location>
</feature>
<keyword evidence="3" id="KW-1133">Transmembrane helix</keyword>
<dbReference type="Gene3D" id="3.30.160.60">
    <property type="entry name" value="Classic Zinc Finger"/>
    <property type="match status" value="1"/>
</dbReference>
<comment type="caution">
    <text evidence="5">The sequence shown here is derived from an EMBL/GenBank/DDBJ whole genome shotgun (WGS) entry which is preliminary data.</text>
</comment>
<evidence type="ECO:0000313" key="6">
    <source>
        <dbReference type="Proteomes" id="UP001434883"/>
    </source>
</evidence>
<keyword evidence="1" id="KW-0862">Zinc</keyword>
<evidence type="ECO:0000259" key="4">
    <source>
        <dbReference type="PROSITE" id="PS50157"/>
    </source>
</evidence>
<accession>A0ABV0RXS4</accession>
<feature type="transmembrane region" description="Helical" evidence="3">
    <location>
        <begin position="184"/>
        <end position="207"/>
    </location>
</feature>
<dbReference type="PROSITE" id="PS00028">
    <property type="entry name" value="ZINC_FINGER_C2H2_1"/>
    <property type="match status" value="1"/>
</dbReference>
<evidence type="ECO:0000256" key="2">
    <source>
        <dbReference type="SAM" id="MobiDB-lite"/>
    </source>
</evidence>
<dbReference type="Proteomes" id="UP001434883">
    <property type="component" value="Unassembled WGS sequence"/>
</dbReference>